<reference evidence="1 2" key="1">
    <citation type="submission" date="2018-08" db="EMBL/GenBank/DDBJ databases">
        <title>Actinomadura spongicola sp. nov., isolated from marine sponge Leucetta chagosensis.</title>
        <authorList>
            <person name="Li L."/>
            <person name="Lin H.W."/>
        </authorList>
    </citation>
    <scope>NUCLEOTIDE SEQUENCE [LARGE SCALE GENOMIC DNA]</scope>
    <source>
        <strain evidence="1 2">LHW52907</strain>
    </source>
</reference>
<dbReference type="Proteomes" id="UP000262882">
    <property type="component" value="Unassembled WGS sequence"/>
</dbReference>
<evidence type="ECO:0000313" key="1">
    <source>
        <dbReference type="EMBL" id="RFS82637.1"/>
    </source>
</evidence>
<gene>
    <name evidence="1" type="ORF">D0T12_24595</name>
</gene>
<comment type="caution">
    <text evidence="1">The sequence shown here is derived from an EMBL/GenBank/DDBJ whole genome shotgun (WGS) entry which is preliminary data.</text>
</comment>
<dbReference type="InterPro" id="IPR029063">
    <property type="entry name" value="SAM-dependent_MTases_sf"/>
</dbReference>
<keyword evidence="2" id="KW-1185">Reference proteome</keyword>
<dbReference type="CDD" id="cd02440">
    <property type="entry name" value="AdoMet_MTases"/>
    <property type="match status" value="1"/>
</dbReference>
<dbReference type="PIRSF" id="PIRSF017393">
    <property type="entry name" value="MTase_SAV2177"/>
    <property type="match status" value="1"/>
</dbReference>
<dbReference type="Pfam" id="PF04672">
    <property type="entry name" value="Methyltransf_19"/>
    <property type="match status" value="1"/>
</dbReference>
<dbReference type="RefSeq" id="WP_117402056.1">
    <property type="nucleotide sequence ID" value="NZ_QVNQ01000008.1"/>
</dbReference>
<evidence type="ECO:0008006" key="3">
    <source>
        <dbReference type="Google" id="ProtNLM"/>
    </source>
</evidence>
<dbReference type="InterPro" id="IPR006764">
    <property type="entry name" value="SAM_dep_MeTrfase_SAV2177_type"/>
</dbReference>
<sequence length="292" mass="31770">MGEAGPTPPSGVDTAVPNVARMYDYYLGGKDNYAADREAAEKVIAAMPGSRIGARANRAFLMRAVRYLVGEAGVTQFLDIGAGLPTQSNVHEVALSVNPDARVVYVDWDPTVCAHGRALIRNPRQVGVVEGDLRCPDAVLRHETTRALLDFDRPIAVMMVSILHFVADSDDPPSLVARYRDATAPGSHLVVSHLTGDLLEKAVPEETERAKEVYRRTASPVHLRSHERIQELFKGYDLVSPGLSWLTDWRPDQPAPDGSTVVRLDERRGAPVEEAPGYGGRIPAYAGVGRKS</sequence>
<dbReference type="Gene3D" id="3.40.50.150">
    <property type="entry name" value="Vaccinia Virus protein VP39"/>
    <property type="match status" value="1"/>
</dbReference>
<dbReference type="OrthoDB" id="3216820at2"/>
<protein>
    <recommendedName>
        <fullName evidence="3">SAM-dependent methyltransferase</fullName>
    </recommendedName>
</protein>
<accession>A0A372GBB7</accession>
<dbReference type="AlphaFoldDB" id="A0A372GBB7"/>
<dbReference type="SUPFAM" id="SSF53335">
    <property type="entry name" value="S-adenosyl-L-methionine-dependent methyltransferases"/>
    <property type="match status" value="1"/>
</dbReference>
<proteinExistence type="predicted"/>
<dbReference type="EMBL" id="QVNQ01000008">
    <property type="protein sequence ID" value="RFS82637.1"/>
    <property type="molecule type" value="Genomic_DNA"/>
</dbReference>
<name>A0A372GBB7_9ACTN</name>
<organism evidence="1 2">
    <name type="scientific">Actinomadura spongiicola</name>
    <dbReference type="NCBI Taxonomy" id="2303421"/>
    <lineage>
        <taxon>Bacteria</taxon>
        <taxon>Bacillati</taxon>
        <taxon>Actinomycetota</taxon>
        <taxon>Actinomycetes</taxon>
        <taxon>Streptosporangiales</taxon>
        <taxon>Thermomonosporaceae</taxon>
        <taxon>Actinomadura</taxon>
    </lineage>
</organism>
<evidence type="ECO:0000313" key="2">
    <source>
        <dbReference type="Proteomes" id="UP000262882"/>
    </source>
</evidence>